<proteinExistence type="predicted"/>
<gene>
    <name evidence="3" type="ORF">TVY486_1011310</name>
</gene>
<organism evidence="3">
    <name type="scientific">Trypanosoma vivax (strain Y486)</name>
    <dbReference type="NCBI Taxonomy" id="1055687"/>
    <lineage>
        <taxon>Eukaryota</taxon>
        <taxon>Discoba</taxon>
        <taxon>Euglenozoa</taxon>
        <taxon>Kinetoplastea</taxon>
        <taxon>Metakinetoplastina</taxon>
        <taxon>Trypanosomatida</taxon>
        <taxon>Trypanosomatidae</taxon>
        <taxon>Trypanosoma</taxon>
        <taxon>Duttonella</taxon>
    </lineage>
</organism>
<keyword evidence="1" id="KW-0175">Coiled coil</keyword>
<evidence type="ECO:0000256" key="1">
    <source>
        <dbReference type="SAM" id="Coils"/>
    </source>
</evidence>
<protein>
    <submittedName>
        <fullName evidence="3">Uncharacterized protein</fullName>
    </submittedName>
</protein>
<dbReference type="VEuPathDB" id="TriTrypDB:TvY486_1011310"/>
<sequence length="482" mass="53412">MLPPPAGAALIPAPRLGELAGRKTPRANLRPARGGAYDTHESVNVMYVGERATGKELQCPEALRLMEDYPDPLTWKQREELRNHTSRLVHRYTTVRKGALVIERGHKSLHALLARLEAERARLQTSLDEFMARTEGPHNKTAINMHNVDSGGDTSTGCAVPADSCPDSEVGDAGATLSGDHHAATCEEKKNEEHEAPTACKKNAGRGRHGGGLLRSAMFANLHSVLTAAKREQQNQQRVSVATERERIAKVTQLKIIEDDIAVQKQRLDPINEKYEKSCTLLECMKEEVVSALRLYDEVQKMEVAYASRFFLRASGSKGSGVEGDDGSSASYDIFFAPAKYTEEVQDMVREQVEEGLGEYLAYRRRVDVVLEKLADERRKRDAARADKLLELIGVDKSSVSMSVPSNVAPSSDAVCEPSSDYKANGDERKTPSSQASYAVFNVEDSEDGDDDEYLNEEQIERRQREQIQSALAALDDFEELY</sequence>
<feature type="compositionally biased region" description="Acidic residues" evidence="2">
    <location>
        <begin position="444"/>
        <end position="453"/>
    </location>
</feature>
<evidence type="ECO:0000313" key="3">
    <source>
        <dbReference type="EMBL" id="CCC52088.1"/>
    </source>
</evidence>
<dbReference type="EMBL" id="HE573026">
    <property type="protein sequence ID" value="CCC52088.1"/>
    <property type="molecule type" value="Genomic_DNA"/>
</dbReference>
<name>G0U878_TRYVY</name>
<dbReference type="OMA" id="MMDISSD"/>
<feature type="region of interest" description="Disordered" evidence="2">
    <location>
        <begin position="403"/>
        <end position="453"/>
    </location>
</feature>
<dbReference type="AlphaFoldDB" id="G0U878"/>
<feature type="compositionally biased region" description="Basic and acidic residues" evidence="2">
    <location>
        <begin position="187"/>
        <end position="196"/>
    </location>
</feature>
<reference evidence="3" key="1">
    <citation type="journal article" date="2012" name="Proc. Natl. Acad. Sci. U.S.A.">
        <title>Antigenic diversity is generated by distinct evolutionary mechanisms in African trypanosome species.</title>
        <authorList>
            <person name="Jackson A.P."/>
            <person name="Berry A."/>
            <person name="Aslett M."/>
            <person name="Allison H.C."/>
            <person name="Burton P."/>
            <person name="Vavrova-Anderson J."/>
            <person name="Brown R."/>
            <person name="Browne H."/>
            <person name="Corton N."/>
            <person name="Hauser H."/>
            <person name="Gamble J."/>
            <person name="Gilderthorp R."/>
            <person name="Marcello L."/>
            <person name="McQuillan J."/>
            <person name="Otto T.D."/>
            <person name="Quail M.A."/>
            <person name="Sanders M.J."/>
            <person name="van Tonder A."/>
            <person name="Ginger M.L."/>
            <person name="Field M.C."/>
            <person name="Barry J.D."/>
            <person name="Hertz-Fowler C."/>
            <person name="Berriman M."/>
        </authorList>
    </citation>
    <scope>NUCLEOTIDE SEQUENCE</scope>
    <source>
        <strain evidence="3">Y486</strain>
    </source>
</reference>
<evidence type="ECO:0000256" key="2">
    <source>
        <dbReference type="SAM" id="MobiDB-lite"/>
    </source>
</evidence>
<feature type="coiled-coil region" evidence="1">
    <location>
        <begin position="106"/>
        <end position="133"/>
    </location>
</feature>
<accession>G0U878</accession>
<feature type="region of interest" description="Disordered" evidence="2">
    <location>
        <begin position="187"/>
        <end position="207"/>
    </location>
</feature>